<dbReference type="InterPro" id="IPR006638">
    <property type="entry name" value="Elp3/MiaA/NifB-like_rSAM"/>
</dbReference>
<dbReference type="GO" id="GO:0005829">
    <property type="term" value="C:cytosol"/>
    <property type="evidence" value="ECO:0007669"/>
    <property type="project" value="TreeGrafter"/>
</dbReference>
<organism evidence="9 10">
    <name type="scientific">Candidatus Roizmanbacteria bacterium RIFCSPLOWO2_01_FULL_41_22</name>
    <dbReference type="NCBI Taxonomy" id="1802067"/>
    <lineage>
        <taxon>Bacteria</taxon>
        <taxon>Candidatus Roizmaniibacteriota</taxon>
    </lineage>
</organism>
<dbReference type="PROSITE" id="PS01278">
    <property type="entry name" value="MTTASE_RADICAL"/>
    <property type="match status" value="1"/>
</dbReference>
<evidence type="ECO:0000259" key="8">
    <source>
        <dbReference type="PROSITE" id="PS51918"/>
    </source>
</evidence>
<dbReference type="Pfam" id="PF04055">
    <property type="entry name" value="Radical_SAM"/>
    <property type="match status" value="1"/>
</dbReference>
<evidence type="ECO:0000313" key="10">
    <source>
        <dbReference type="Proteomes" id="UP000176480"/>
    </source>
</evidence>
<evidence type="ECO:0000313" key="9">
    <source>
        <dbReference type="EMBL" id="OGK51902.1"/>
    </source>
</evidence>
<reference evidence="9 10" key="1">
    <citation type="journal article" date="2016" name="Nat. Commun.">
        <title>Thousands of microbial genomes shed light on interconnected biogeochemical processes in an aquifer system.</title>
        <authorList>
            <person name="Anantharaman K."/>
            <person name="Brown C.T."/>
            <person name="Hug L.A."/>
            <person name="Sharon I."/>
            <person name="Castelle C.J."/>
            <person name="Probst A.J."/>
            <person name="Thomas B.C."/>
            <person name="Singh A."/>
            <person name="Wilkins M.J."/>
            <person name="Karaoz U."/>
            <person name="Brodie E.L."/>
            <person name="Williams K.H."/>
            <person name="Hubbard S.S."/>
            <person name="Banfield J.F."/>
        </authorList>
    </citation>
    <scope>NUCLEOTIDE SEQUENCE [LARGE SCALE GENOMIC DNA]</scope>
</reference>
<dbReference type="Pfam" id="PF00919">
    <property type="entry name" value="UPF0004"/>
    <property type="match status" value="1"/>
</dbReference>
<dbReference type="InterPro" id="IPR038135">
    <property type="entry name" value="Methylthiotransferase_N_sf"/>
</dbReference>
<dbReference type="SFLD" id="SFLDS00029">
    <property type="entry name" value="Radical_SAM"/>
    <property type="match status" value="1"/>
</dbReference>
<comment type="cofactor">
    <cofactor evidence="1">
        <name>[4Fe-4S] cluster</name>
        <dbReference type="ChEBI" id="CHEBI:49883"/>
    </cofactor>
</comment>
<dbReference type="PROSITE" id="PS51918">
    <property type="entry name" value="RADICAL_SAM"/>
    <property type="match status" value="1"/>
</dbReference>
<feature type="domain" description="MTTase N-terminal" evidence="7">
    <location>
        <begin position="3"/>
        <end position="133"/>
    </location>
</feature>
<keyword evidence="4" id="KW-0479">Metal-binding</keyword>
<dbReference type="PANTHER" id="PTHR43020:SF2">
    <property type="entry name" value="MITOCHONDRIAL TRNA METHYLTHIOTRANSFERASE CDK5RAP1"/>
    <property type="match status" value="1"/>
</dbReference>
<name>A0A1F7J8G2_9BACT</name>
<dbReference type="InterPro" id="IPR058240">
    <property type="entry name" value="rSAM_sf"/>
</dbReference>
<dbReference type="SMART" id="SM00729">
    <property type="entry name" value="Elp3"/>
    <property type="match status" value="1"/>
</dbReference>
<keyword evidence="3" id="KW-0949">S-adenosyl-L-methionine</keyword>
<evidence type="ECO:0000256" key="5">
    <source>
        <dbReference type="ARBA" id="ARBA00023004"/>
    </source>
</evidence>
<keyword evidence="5" id="KW-0408">Iron</keyword>
<dbReference type="AlphaFoldDB" id="A0A1F7J8G2"/>
<evidence type="ECO:0000256" key="2">
    <source>
        <dbReference type="ARBA" id="ARBA00022485"/>
    </source>
</evidence>
<keyword evidence="2" id="KW-0004">4Fe-4S</keyword>
<evidence type="ECO:0000259" key="7">
    <source>
        <dbReference type="PROSITE" id="PS51449"/>
    </source>
</evidence>
<gene>
    <name evidence="9" type="ORF">A2966_00795</name>
</gene>
<dbReference type="PROSITE" id="PS51449">
    <property type="entry name" value="MTTASE_N"/>
    <property type="match status" value="1"/>
</dbReference>
<dbReference type="Proteomes" id="UP000176480">
    <property type="component" value="Unassembled WGS sequence"/>
</dbReference>
<dbReference type="STRING" id="1802067.A2966_00795"/>
<dbReference type="SFLD" id="SFLDG01082">
    <property type="entry name" value="B12-binding_domain_containing"/>
    <property type="match status" value="1"/>
</dbReference>
<dbReference type="GO" id="GO:0051539">
    <property type="term" value="F:4 iron, 4 sulfur cluster binding"/>
    <property type="evidence" value="ECO:0007669"/>
    <property type="project" value="UniProtKB-KW"/>
</dbReference>
<protein>
    <submittedName>
        <fullName evidence="9">Uncharacterized protein</fullName>
    </submittedName>
</protein>
<proteinExistence type="predicted"/>
<evidence type="ECO:0000256" key="3">
    <source>
        <dbReference type="ARBA" id="ARBA00022691"/>
    </source>
</evidence>
<sequence>MSLKYFIKTFGCQQNVADSERIEQAFASRGMTKARGYKDANYVIINTCMVRASAEERVYGLVQNLAKIKSDKLRKQEHFKIIVTGCMVGIAFRDKTGKFLSKIRDRMPEVDEFMPIEEVGFDSVPVRQSQTHAWVPISNGCNNFCTFCIVPFTRGREISRPYEDIIEECIHLKAKGYTSVMLLGQNVNSYGADLIMGKENIQVIRDIDTTYFEKSKVLDVSTIRAKFTYNGRTVEPVYVKHLGRHRIPTLFPYLLEDVAKMDFENVDFISSNPWDFSDELIDLIAQYPNITRTIHLPVQSGDNNVLKRMNRWYTREEYLKIISKLKSKIPNIKITTDIIVGFCGETEEEFQNTAKLAREVGFEKAYISRYSERYMTAATKVMKDDVPHHIKKKRWQILEDSINKPYLEKLKHSSTGQSLLSAKGGKR</sequence>
<dbReference type="InterPro" id="IPR023404">
    <property type="entry name" value="rSAM_horseshoe"/>
</dbReference>
<evidence type="ECO:0000256" key="1">
    <source>
        <dbReference type="ARBA" id="ARBA00001966"/>
    </source>
</evidence>
<evidence type="ECO:0000256" key="4">
    <source>
        <dbReference type="ARBA" id="ARBA00022723"/>
    </source>
</evidence>
<evidence type="ECO:0000256" key="6">
    <source>
        <dbReference type="ARBA" id="ARBA00023014"/>
    </source>
</evidence>
<keyword evidence="6" id="KW-0411">Iron-sulfur</keyword>
<accession>A0A1F7J8G2</accession>
<dbReference type="EMBL" id="MGAR01000018">
    <property type="protein sequence ID" value="OGK51902.1"/>
    <property type="molecule type" value="Genomic_DNA"/>
</dbReference>
<dbReference type="FunFam" id="3.40.50.12160:FF:000003">
    <property type="entry name" value="CDK5 regulatory subunit-associated protein 1"/>
    <property type="match status" value="1"/>
</dbReference>
<comment type="caution">
    <text evidence="9">The sequence shown here is derived from an EMBL/GenBank/DDBJ whole genome shotgun (WGS) entry which is preliminary data.</text>
</comment>
<dbReference type="InterPro" id="IPR020612">
    <property type="entry name" value="Methylthiotransferase_CS"/>
</dbReference>
<dbReference type="Gene3D" id="3.80.30.20">
    <property type="entry name" value="tm_1862 like domain"/>
    <property type="match status" value="1"/>
</dbReference>
<feature type="domain" description="Radical SAM core" evidence="8">
    <location>
        <begin position="127"/>
        <end position="408"/>
    </location>
</feature>
<dbReference type="PANTHER" id="PTHR43020">
    <property type="entry name" value="CDK5 REGULATORY SUBUNIT-ASSOCIATED PROTEIN 1"/>
    <property type="match status" value="1"/>
</dbReference>
<dbReference type="GO" id="GO:0046872">
    <property type="term" value="F:metal ion binding"/>
    <property type="evidence" value="ECO:0007669"/>
    <property type="project" value="UniProtKB-KW"/>
</dbReference>
<dbReference type="InterPro" id="IPR013848">
    <property type="entry name" value="Methylthiotransferase_N"/>
</dbReference>
<dbReference type="SUPFAM" id="SSF102114">
    <property type="entry name" value="Radical SAM enzymes"/>
    <property type="match status" value="1"/>
</dbReference>
<dbReference type="InterPro" id="IPR007197">
    <property type="entry name" value="rSAM"/>
</dbReference>
<dbReference type="GO" id="GO:0035597">
    <property type="term" value="F:tRNA-2-methylthio-N(6)-dimethylallyladenosine(37) synthase activity"/>
    <property type="evidence" value="ECO:0007669"/>
    <property type="project" value="TreeGrafter"/>
</dbReference>
<dbReference type="Gene3D" id="3.40.50.12160">
    <property type="entry name" value="Methylthiotransferase, N-terminal domain"/>
    <property type="match status" value="1"/>
</dbReference>